<accession>A0ACB9CSP9</accession>
<keyword evidence="2" id="KW-1185">Reference proteome</keyword>
<organism evidence="1 2">
    <name type="scientific">Cichorium intybus</name>
    <name type="common">Chicory</name>
    <dbReference type="NCBI Taxonomy" id="13427"/>
    <lineage>
        <taxon>Eukaryota</taxon>
        <taxon>Viridiplantae</taxon>
        <taxon>Streptophyta</taxon>
        <taxon>Embryophyta</taxon>
        <taxon>Tracheophyta</taxon>
        <taxon>Spermatophyta</taxon>
        <taxon>Magnoliopsida</taxon>
        <taxon>eudicotyledons</taxon>
        <taxon>Gunneridae</taxon>
        <taxon>Pentapetalae</taxon>
        <taxon>asterids</taxon>
        <taxon>campanulids</taxon>
        <taxon>Asterales</taxon>
        <taxon>Asteraceae</taxon>
        <taxon>Cichorioideae</taxon>
        <taxon>Cichorieae</taxon>
        <taxon>Cichoriinae</taxon>
        <taxon>Cichorium</taxon>
    </lineage>
</organism>
<name>A0ACB9CSP9_CICIN</name>
<proteinExistence type="predicted"/>
<gene>
    <name evidence="1" type="ORF">L2E82_27352</name>
</gene>
<protein>
    <submittedName>
        <fullName evidence="1">Uncharacterized protein</fullName>
    </submittedName>
</protein>
<reference evidence="2" key="1">
    <citation type="journal article" date="2022" name="Mol. Ecol. Resour.">
        <title>The genomes of chicory, endive, great burdock and yacon provide insights into Asteraceae palaeo-polyploidization history and plant inulin production.</title>
        <authorList>
            <person name="Fan W."/>
            <person name="Wang S."/>
            <person name="Wang H."/>
            <person name="Wang A."/>
            <person name="Jiang F."/>
            <person name="Liu H."/>
            <person name="Zhao H."/>
            <person name="Xu D."/>
            <person name="Zhang Y."/>
        </authorList>
    </citation>
    <scope>NUCLEOTIDE SEQUENCE [LARGE SCALE GENOMIC DNA]</scope>
    <source>
        <strain evidence="2">cv. Punajuju</strain>
    </source>
</reference>
<dbReference type="EMBL" id="CM042013">
    <property type="protein sequence ID" value="KAI3737354.1"/>
    <property type="molecule type" value="Genomic_DNA"/>
</dbReference>
<dbReference type="Proteomes" id="UP001055811">
    <property type="component" value="Linkage Group LG05"/>
</dbReference>
<reference evidence="1 2" key="2">
    <citation type="journal article" date="2022" name="Mol. Ecol. Resour.">
        <title>The genomes of chicory, endive, great burdock and yacon provide insights into Asteraceae paleo-polyploidization history and plant inulin production.</title>
        <authorList>
            <person name="Fan W."/>
            <person name="Wang S."/>
            <person name="Wang H."/>
            <person name="Wang A."/>
            <person name="Jiang F."/>
            <person name="Liu H."/>
            <person name="Zhao H."/>
            <person name="Xu D."/>
            <person name="Zhang Y."/>
        </authorList>
    </citation>
    <scope>NUCLEOTIDE SEQUENCE [LARGE SCALE GENOMIC DNA]</scope>
    <source>
        <strain evidence="2">cv. Punajuju</strain>
        <tissue evidence="1">Leaves</tissue>
    </source>
</reference>
<evidence type="ECO:0000313" key="2">
    <source>
        <dbReference type="Proteomes" id="UP001055811"/>
    </source>
</evidence>
<evidence type="ECO:0000313" key="1">
    <source>
        <dbReference type="EMBL" id="KAI3737354.1"/>
    </source>
</evidence>
<sequence>MKASHGTIELNKNIKWHQIKVTSNGVAESGLSKTSGRNASDVRDDFDICKDDFDQCGICLNETGHDTADYIRMDHSQTASHKRSLLNAYIPYPNAQKSIGKRVKKIEMI</sequence>
<comment type="caution">
    <text evidence="1">The sequence shown here is derived from an EMBL/GenBank/DDBJ whole genome shotgun (WGS) entry which is preliminary data.</text>
</comment>